<dbReference type="CDD" id="cd00067">
    <property type="entry name" value="GAL4"/>
    <property type="match status" value="1"/>
</dbReference>
<feature type="compositionally biased region" description="Low complexity" evidence="3">
    <location>
        <begin position="1004"/>
        <end position="1027"/>
    </location>
</feature>
<feature type="compositionally biased region" description="Low complexity" evidence="3">
    <location>
        <begin position="871"/>
        <end position="890"/>
    </location>
</feature>
<evidence type="ECO:0000313" key="6">
    <source>
        <dbReference type="Proteomes" id="UP000245884"/>
    </source>
</evidence>
<dbReference type="GO" id="GO:0008270">
    <property type="term" value="F:zinc ion binding"/>
    <property type="evidence" value="ECO:0007669"/>
    <property type="project" value="InterPro"/>
</dbReference>
<feature type="compositionally biased region" description="Low complexity" evidence="3">
    <location>
        <begin position="274"/>
        <end position="287"/>
    </location>
</feature>
<dbReference type="GO" id="GO:0000981">
    <property type="term" value="F:DNA-binding transcription factor activity, RNA polymerase II-specific"/>
    <property type="evidence" value="ECO:0007669"/>
    <property type="project" value="InterPro"/>
</dbReference>
<feature type="compositionally biased region" description="Low complexity" evidence="3">
    <location>
        <begin position="809"/>
        <end position="823"/>
    </location>
</feature>
<dbReference type="InterPro" id="IPR001138">
    <property type="entry name" value="Zn2Cys6_DnaBD"/>
</dbReference>
<feature type="compositionally biased region" description="Polar residues" evidence="3">
    <location>
        <begin position="1067"/>
        <end position="1077"/>
    </location>
</feature>
<dbReference type="Gene3D" id="4.10.240.10">
    <property type="entry name" value="Zn(2)-C6 fungal-type DNA-binding domain"/>
    <property type="match status" value="1"/>
</dbReference>
<dbReference type="PROSITE" id="PS00463">
    <property type="entry name" value="ZN2_CY6_FUNGAL_1"/>
    <property type="match status" value="1"/>
</dbReference>
<protein>
    <recommendedName>
        <fullName evidence="4">Zn(2)-C6 fungal-type domain-containing protein</fullName>
    </recommendedName>
</protein>
<feature type="compositionally biased region" description="Polar residues" evidence="3">
    <location>
        <begin position="181"/>
        <end position="193"/>
    </location>
</feature>
<dbReference type="Proteomes" id="UP000245884">
    <property type="component" value="Unassembled WGS sequence"/>
</dbReference>
<dbReference type="AlphaFoldDB" id="A0A316UU51"/>
<feature type="region of interest" description="Disordered" evidence="3">
    <location>
        <begin position="1061"/>
        <end position="1101"/>
    </location>
</feature>
<feature type="region of interest" description="Disordered" evidence="3">
    <location>
        <begin position="809"/>
        <end position="910"/>
    </location>
</feature>
<evidence type="ECO:0000256" key="3">
    <source>
        <dbReference type="SAM" id="MobiDB-lite"/>
    </source>
</evidence>
<reference evidence="5 6" key="1">
    <citation type="journal article" date="2018" name="Mol. Biol. Evol.">
        <title>Broad Genomic Sampling Reveals a Smut Pathogenic Ancestry of the Fungal Clade Ustilaginomycotina.</title>
        <authorList>
            <person name="Kijpornyongpan T."/>
            <person name="Mondo S.J."/>
            <person name="Barry K."/>
            <person name="Sandor L."/>
            <person name="Lee J."/>
            <person name="Lipzen A."/>
            <person name="Pangilinan J."/>
            <person name="LaButti K."/>
            <person name="Hainaut M."/>
            <person name="Henrissat B."/>
            <person name="Grigoriev I.V."/>
            <person name="Spatafora J.W."/>
            <person name="Aime M.C."/>
        </authorList>
    </citation>
    <scope>NUCLEOTIDE SEQUENCE [LARGE SCALE GENOMIC DNA]</scope>
    <source>
        <strain evidence="5 6">MCA 5214</strain>
    </source>
</reference>
<dbReference type="GeneID" id="37029945"/>
<feature type="region of interest" description="Disordered" evidence="3">
    <location>
        <begin position="165"/>
        <end position="196"/>
    </location>
</feature>
<dbReference type="STRING" id="1569628.A0A316UU51"/>
<dbReference type="PANTHER" id="PTHR46910">
    <property type="entry name" value="TRANSCRIPTION FACTOR PDR1"/>
    <property type="match status" value="1"/>
</dbReference>
<dbReference type="PANTHER" id="PTHR46910:SF38">
    <property type="entry name" value="ZN(2)-C6 FUNGAL-TYPE DOMAIN-CONTAINING PROTEIN"/>
    <property type="match status" value="1"/>
</dbReference>
<dbReference type="OrthoDB" id="4456959at2759"/>
<feature type="compositionally biased region" description="Polar residues" evidence="3">
    <location>
        <begin position="891"/>
        <end position="910"/>
    </location>
</feature>
<feature type="compositionally biased region" description="Polar residues" evidence="3">
    <location>
        <begin position="836"/>
        <end position="856"/>
    </location>
</feature>
<feature type="region of interest" description="Disordered" evidence="3">
    <location>
        <begin position="265"/>
        <end position="303"/>
    </location>
</feature>
<evidence type="ECO:0000256" key="1">
    <source>
        <dbReference type="ARBA" id="ARBA00022723"/>
    </source>
</evidence>
<feature type="compositionally biased region" description="Basic and acidic residues" evidence="3">
    <location>
        <begin position="58"/>
        <end position="75"/>
    </location>
</feature>
<dbReference type="InterPro" id="IPR050987">
    <property type="entry name" value="AtrR-like"/>
</dbReference>
<sequence>MFNAFNPAFMPPGAVAFDQGPALPPHLAPQTSYAGYDYGASAGMAMGYAGGESSTADAGHDETHLHGSPKSKDEALAGGDDDGGKRRRVQRACDICRRKKIRCDGLQPGKSACTNCITYGHECKFEEAAKRRAPPRAYVEALEARMERMEQLLVDLAPGVDFTERVGPPVRLPEENKDKTGTSPPTTYKSLPQPSIRRNELAHSVLPDDPAERQRFIDDIGGKIAVKEEETGDEADQSYNDEEIALVQTADKHNDLSRIKIMLQGRQDVSGSTPQDSPETSSSLSPPTDAGSSTHHPDPVAFLGNSSTIHLVHGLEKMGGKGEVMKSMIDSMRPEFWKNPTTIMEDRLDPARDAAELEDTMTAWPEPDLEKKLVDAYFRRAHHDNPILNEVTFRAELQDRSLRLDREFVMVAMMVFAVASRLIDDERVLCTPRSDDFLINTLGAKWHNSWKRLAFGTRGPSGSLRYIQSFVLAVVYLCGTGLHFNIGWCLLGVVFRLLEFAGAHRKLTAQRLQHPLAIEEEWRRTWWTAYSLDREISTTLGRPMAVQDEDFDVALPLEVDERYFTASGDGAVPTQPKGKPAHISGFLSALKLDEIMGRTLRTIYAIGKAKVSRGLVGKGWDQLIVAEIDSLLNQWLDSVPKHLRYNANEKNEEWLVQSSMLYCKYYFCQILVHRPFIVGPKMSSSLNYPSLAITTNAAKSMTQILGNLLKRGLIHEGGHGAGSRAFEAGCVLLVVVWGSKKNGIRVSNSTFSDINKCLEILREFEKRWAIAGRLNDILSTLCRIFKVETAQQEEEQAVLSKRKASAADEAGNAAATAHGAPAAPSERPVRGHSRVDNSSSGSLTNGHNHAQPSRSGSGHLDQLPLSTQDLGITPTSDSSGSGSISTFTSPNTRSARAGQQGSGMFSNGNTGTAGASNADYSDLAAATAAAAASGFDVSSTGNNGGFDMSALGGSGDLFANFVNGLSAPTFTPLDLPSFSSAFFTQPPTGATPGSARRRESSLFAGGWPNGAPAAGDRAGATAGEDAGGQSMPQLTPGYSSIFGSGVDYNTFQPAASDGQMHQHQQQAGVQPGSTMNVDGNAGGDPFNMRDLWPPGAYGQHH</sequence>
<dbReference type="EMBL" id="KZ819664">
    <property type="protein sequence ID" value="PWN28830.1"/>
    <property type="molecule type" value="Genomic_DNA"/>
</dbReference>
<feature type="region of interest" description="Disordered" evidence="3">
    <location>
        <begin position="984"/>
        <end position="1027"/>
    </location>
</feature>
<keyword evidence="6" id="KW-1185">Reference proteome</keyword>
<evidence type="ECO:0000313" key="5">
    <source>
        <dbReference type="EMBL" id="PWN28830.1"/>
    </source>
</evidence>
<dbReference type="SUPFAM" id="SSF57701">
    <property type="entry name" value="Zn2/Cys6 DNA-binding domain"/>
    <property type="match status" value="1"/>
</dbReference>
<feature type="domain" description="Zn(2)-C6 fungal-type" evidence="4">
    <location>
        <begin position="92"/>
        <end position="125"/>
    </location>
</feature>
<evidence type="ECO:0000259" key="4">
    <source>
        <dbReference type="PROSITE" id="PS50048"/>
    </source>
</evidence>
<dbReference type="GO" id="GO:0006351">
    <property type="term" value="P:DNA-templated transcription"/>
    <property type="evidence" value="ECO:0007669"/>
    <property type="project" value="InterPro"/>
</dbReference>
<dbReference type="GO" id="GO:0003677">
    <property type="term" value="F:DNA binding"/>
    <property type="evidence" value="ECO:0007669"/>
    <property type="project" value="InterPro"/>
</dbReference>
<dbReference type="CDD" id="cd12148">
    <property type="entry name" value="fungal_TF_MHR"/>
    <property type="match status" value="1"/>
</dbReference>
<dbReference type="Pfam" id="PF00172">
    <property type="entry name" value="Zn_clus"/>
    <property type="match status" value="1"/>
</dbReference>
<feature type="region of interest" description="Disordered" evidence="3">
    <location>
        <begin position="51"/>
        <end position="88"/>
    </location>
</feature>
<dbReference type="InterPro" id="IPR036864">
    <property type="entry name" value="Zn2-C6_fun-type_DNA-bd_sf"/>
</dbReference>
<keyword evidence="2" id="KW-0539">Nucleus</keyword>
<organism evidence="5 6">
    <name type="scientific">Jaminaea rosea</name>
    <dbReference type="NCBI Taxonomy" id="1569628"/>
    <lineage>
        <taxon>Eukaryota</taxon>
        <taxon>Fungi</taxon>
        <taxon>Dikarya</taxon>
        <taxon>Basidiomycota</taxon>
        <taxon>Ustilaginomycotina</taxon>
        <taxon>Exobasidiomycetes</taxon>
        <taxon>Microstromatales</taxon>
        <taxon>Microstromatales incertae sedis</taxon>
        <taxon>Jaminaea</taxon>
    </lineage>
</organism>
<dbReference type="InterPro" id="IPR007219">
    <property type="entry name" value="XnlR_reg_dom"/>
</dbReference>
<gene>
    <name evidence="5" type="ORF">BDZ90DRAFT_258905</name>
</gene>
<evidence type="ECO:0000256" key="2">
    <source>
        <dbReference type="ARBA" id="ARBA00023242"/>
    </source>
</evidence>
<dbReference type="PROSITE" id="PS50048">
    <property type="entry name" value="ZN2_CY6_FUNGAL_2"/>
    <property type="match status" value="1"/>
</dbReference>
<dbReference type="SMART" id="SM00906">
    <property type="entry name" value="Fungal_trans"/>
    <property type="match status" value="1"/>
</dbReference>
<keyword evidence="1" id="KW-0479">Metal-binding</keyword>
<dbReference type="RefSeq" id="XP_025363442.1">
    <property type="nucleotide sequence ID" value="XM_025508122.1"/>
</dbReference>
<dbReference type="Pfam" id="PF04082">
    <property type="entry name" value="Fungal_trans"/>
    <property type="match status" value="1"/>
</dbReference>
<dbReference type="SMART" id="SM00066">
    <property type="entry name" value="GAL4"/>
    <property type="match status" value="1"/>
</dbReference>
<name>A0A316UU51_9BASI</name>
<accession>A0A316UU51</accession>
<proteinExistence type="predicted"/>